<dbReference type="SUPFAM" id="SSF49749">
    <property type="entry name" value="Group II dsDNA viruses VP"/>
    <property type="match status" value="3"/>
</dbReference>
<protein>
    <recommendedName>
        <fullName evidence="4">Major capsid protein N-terminal domain-containing protein</fullName>
    </recommendedName>
</protein>
<dbReference type="InterPro" id="IPR016112">
    <property type="entry name" value="VP_dsDNA_II"/>
</dbReference>
<evidence type="ECO:0000259" key="1">
    <source>
        <dbReference type="Pfam" id="PF04451"/>
    </source>
</evidence>
<dbReference type="Gene3D" id="2.70.9.10">
    <property type="entry name" value="Adenovirus Type 2 Hexon, domain 4"/>
    <property type="match status" value="1"/>
</dbReference>
<dbReference type="InterPro" id="IPR038519">
    <property type="entry name" value="MCP_C_sf"/>
</dbReference>
<organism evidence="3">
    <name type="scientific">viral metagenome</name>
    <dbReference type="NCBI Taxonomy" id="1070528"/>
    <lineage>
        <taxon>unclassified sequences</taxon>
        <taxon>metagenomes</taxon>
        <taxon>organismal metagenomes</taxon>
    </lineage>
</organism>
<dbReference type="GO" id="GO:0005198">
    <property type="term" value="F:structural molecule activity"/>
    <property type="evidence" value="ECO:0007669"/>
    <property type="project" value="InterPro"/>
</dbReference>
<sequence>MGGGLIQLVAYGAQDIYLTGNPQITFFKYVYKRHTNFAIETFRQFGIGTIKWSNKITYTIERKADLLGPCYLEFIIEFIDKNDETIHFINIKNELLKDIDDNNISKSLGYSFIDYIDIEIGGTTIDTQTGHWMAIQNELKNNFNKQINNLFLTNGFYKASHIDNNYIVISIPLNFWFNSNPGMYLPLVALQFHDVKINVKLNPLDKILLSQKKIKMLNIIELNLLCDYIYLDTDERKLFAKSSHEYLIEQIQFLPEVYSSLSNTSMITPIKFNHPVKQIVWTIHQKKNTDKLGKLWSGEQDRIDNVKIQLNGVDRFEDKAGYYFQTIQKYNYLNGINLYKYLSETKSIYKNQFIENDTSLPIASLDPFVYNFCLNDSNNNQPSGSCNFSRLDNAVINFSFNRDIPDKLEEGLNIKIYGVNYNILKIKNGMGGILYSN</sequence>
<name>A0A6C0IVG5_9ZZZZ</name>
<dbReference type="Pfam" id="PF04451">
    <property type="entry name" value="Capsid_NCLDV"/>
    <property type="match status" value="2"/>
</dbReference>
<feature type="domain" description="Major capsid protein N-terminal" evidence="2">
    <location>
        <begin position="25"/>
        <end position="232"/>
    </location>
</feature>
<proteinExistence type="predicted"/>
<dbReference type="AlphaFoldDB" id="A0A6C0IVG5"/>
<dbReference type="EMBL" id="MN740274">
    <property type="protein sequence ID" value="QHT97238.1"/>
    <property type="molecule type" value="Genomic_DNA"/>
</dbReference>
<dbReference type="Pfam" id="PF16903">
    <property type="entry name" value="Capsid_N"/>
    <property type="match status" value="1"/>
</dbReference>
<reference evidence="3" key="1">
    <citation type="journal article" date="2020" name="Nature">
        <title>Giant virus diversity and host interactions through global metagenomics.</title>
        <authorList>
            <person name="Schulz F."/>
            <person name="Roux S."/>
            <person name="Paez-Espino D."/>
            <person name="Jungbluth S."/>
            <person name="Walsh D.A."/>
            <person name="Denef V.J."/>
            <person name="McMahon K.D."/>
            <person name="Konstantinidis K.T."/>
            <person name="Eloe-Fadrosh E.A."/>
            <person name="Kyrpides N.C."/>
            <person name="Woyke T."/>
        </authorList>
    </citation>
    <scope>NUCLEOTIDE SEQUENCE</scope>
    <source>
        <strain evidence="3">GVMAG-M-3300025138-11</strain>
    </source>
</reference>
<accession>A0A6C0IVG5</accession>
<dbReference type="InterPro" id="IPR031654">
    <property type="entry name" value="Capsid_N"/>
</dbReference>
<evidence type="ECO:0008006" key="4">
    <source>
        <dbReference type="Google" id="ProtNLM"/>
    </source>
</evidence>
<evidence type="ECO:0000313" key="3">
    <source>
        <dbReference type="EMBL" id="QHT97238.1"/>
    </source>
</evidence>
<feature type="domain" description="Major capsid protein C-terminal" evidence="1">
    <location>
        <begin position="235"/>
        <end position="333"/>
    </location>
</feature>
<feature type="domain" description="Major capsid protein C-terminal" evidence="1">
    <location>
        <begin position="368"/>
        <end position="432"/>
    </location>
</feature>
<evidence type="ECO:0000259" key="2">
    <source>
        <dbReference type="Pfam" id="PF16903"/>
    </source>
</evidence>
<dbReference type="Gene3D" id="2.70.9.20">
    <property type="entry name" value="Major capsid protein Vp54"/>
    <property type="match status" value="1"/>
</dbReference>
<dbReference type="InterPro" id="IPR007542">
    <property type="entry name" value="MCP_C"/>
</dbReference>